<dbReference type="InterPro" id="IPR036264">
    <property type="entry name" value="Bact_exopeptidase_dim_dom"/>
</dbReference>
<dbReference type="EMBL" id="CABFNS010000737">
    <property type="protein sequence ID" value="VUC25569.1"/>
    <property type="molecule type" value="Genomic_DNA"/>
</dbReference>
<organism evidence="4 5">
    <name type="scientific">Bionectria ochroleuca</name>
    <name type="common">Gliocladium roseum</name>
    <dbReference type="NCBI Taxonomy" id="29856"/>
    <lineage>
        <taxon>Eukaryota</taxon>
        <taxon>Fungi</taxon>
        <taxon>Dikarya</taxon>
        <taxon>Ascomycota</taxon>
        <taxon>Pezizomycotina</taxon>
        <taxon>Sordariomycetes</taxon>
        <taxon>Hypocreomycetidae</taxon>
        <taxon>Hypocreales</taxon>
        <taxon>Bionectriaceae</taxon>
        <taxon>Clonostachys</taxon>
    </lineage>
</organism>
<evidence type="ECO:0000259" key="3">
    <source>
        <dbReference type="Pfam" id="PF07687"/>
    </source>
</evidence>
<reference evidence="4 5" key="1">
    <citation type="submission" date="2019-06" db="EMBL/GenBank/DDBJ databases">
        <authorList>
            <person name="Broberg M."/>
        </authorList>
    </citation>
    <scope>NUCLEOTIDE SEQUENCE [LARGE SCALE GENOMIC DNA]</scope>
</reference>
<dbReference type="Gene3D" id="3.40.630.10">
    <property type="entry name" value="Zn peptidases"/>
    <property type="match status" value="1"/>
</dbReference>
<protein>
    <recommendedName>
        <fullName evidence="2">Peptidase M20 domain-containing protein 2</fullName>
    </recommendedName>
</protein>
<dbReference type="SUPFAM" id="SSF55031">
    <property type="entry name" value="Bacterial exopeptidase dimerisation domain"/>
    <property type="match status" value="1"/>
</dbReference>
<dbReference type="PANTHER" id="PTHR30575">
    <property type="entry name" value="PEPTIDASE M20"/>
    <property type="match status" value="1"/>
</dbReference>
<gene>
    <name evidence="4" type="ORF">CLO192961_LOCUS172189</name>
</gene>
<dbReference type="InterPro" id="IPR017439">
    <property type="entry name" value="Amidohydrolase"/>
</dbReference>
<dbReference type="PANTHER" id="PTHR30575:SF0">
    <property type="entry name" value="XAA-ARG DIPEPTIDASE"/>
    <property type="match status" value="1"/>
</dbReference>
<dbReference type="Proteomes" id="UP000766486">
    <property type="component" value="Unassembled WGS sequence"/>
</dbReference>
<dbReference type="SUPFAM" id="SSF53187">
    <property type="entry name" value="Zn-dependent exopeptidases"/>
    <property type="match status" value="1"/>
</dbReference>
<proteinExistence type="inferred from homology"/>
<dbReference type="CDD" id="cd05672">
    <property type="entry name" value="M20_ACY1L2-like"/>
    <property type="match status" value="1"/>
</dbReference>
<dbReference type="InterPro" id="IPR002933">
    <property type="entry name" value="Peptidase_M20"/>
</dbReference>
<dbReference type="Pfam" id="PF07687">
    <property type="entry name" value="M20_dimer"/>
    <property type="match status" value="1"/>
</dbReference>
<name>A0ABY6U3K9_BIOOC</name>
<evidence type="ECO:0000313" key="5">
    <source>
        <dbReference type="Proteomes" id="UP000766486"/>
    </source>
</evidence>
<evidence type="ECO:0000256" key="2">
    <source>
        <dbReference type="PIRNR" id="PIRNR037226"/>
    </source>
</evidence>
<dbReference type="Gene3D" id="3.30.70.360">
    <property type="match status" value="1"/>
</dbReference>
<comment type="caution">
    <text evidence="4">The sequence shown here is derived from an EMBL/GenBank/DDBJ whole genome shotgun (WGS) entry which is preliminary data.</text>
</comment>
<feature type="domain" description="Peptidase M20 dimerisation" evidence="3">
    <location>
        <begin position="195"/>
        <end position="290"/>
    </location>
</feature>
<dbReference type="PIRSF" id="PIRSF037226">
    <property type="entry name" value="Amidohydrolase_ACY1L2_prd"/>
    <property type="match status" value="1"/>
</dbReference>
<evidence type="ECO:0000256" key="1">
    <source>
        <dbReference type="ARBA" id="ARBA00006247"/>
    </source>
</evidence>
<accession>A0ABY6U3K9</accession>
<dbReference type="InterPro" id="IPR011650">
    <property type="entry name" value="Peptidase_M20_dimer"/>
</dbReference>
<dbReference type="NCBIfam" id="TIGR01891">
    <property type="entry name" value="amidohydrolases"/>
    <property type="match status" value="1"/>
</dbReference>
<keyword evidence="5" id="KW-1185">Reference proteome</keyword>
<comment type="similarity">
    <text evidence="1 2">Belongs to the peptidase M20A family.</text>
</comment>
<sequence>MTIRRIENSSMLSSVDLINEVTKAIDDANDELRGLSLEPQILSGLKFDTRQIFNNPEILFEEVKACKLLSDWFETRGWTVKRGVYGIETAFEARFTLKEGGRTVCFNAEYDALPGIGHACGHNLIATSSLASAIGVEAVMKSRQLDGTLVVMGTPAEESGGGKWIMATNGAWKGMDACVMTHGMRNFSTPLCCTKASWKMRAKFRGRGAHAAAAPWEGRNACDAIVQAYNGIALLRQQLRNDESVQGVILEAGKAMNLIPEYSEGIFSIRAPNMKRLEALKARFSPIFQSAADATGCKVELEWTALYEDVVSNETLAEQYRQYMLQHLGMTPEQLVPLPEARVKHDQAGSSLTYVNRDFGSCTYICPGIQAMFDIQANGGPHSLEFKEAASAMFAHHEALRAGKANALICLDVLMNDEFAAKMKSEFIAAMKDAGRWTES</sequence>
<evidence type="ECO:0000313" key="4">
    <source>
        <dbReference type="EMBL" id="VUC25569.1"/>
    </source>
</evidence>
<dbReference type="InterPro" id="IPR052030">
    <property type="entry name" value="Peptidase_M20/M20A_hydrolases"/>
</dbReference>
<dbReference type="Pfam" id="PF01546">
    <property type="entry name" value="Peptidase_M20"/>
    <property type="match status" value="1"/>
</dbReference>
<dbReference type="InterPro" id="IPR017144">
    <property type="entry name" value="Xaa-Arg_dipeptidase"/>
</dbReference>